<accession>A0A6P3YA18</accession>
<dbReference type="RefSeq" id="XP_014487780.1">
    <property type="nucleotide sequence ID" value="XM_014632294.1"/>
</dbReference>
<dbReference type="GO" id="GO:0005886">
    <property type="term" value="C:plasma membrane"/>
    <property type="evidence" value="ECO:0007669"/>
    <property type="project" value="TreeGrafter"/>
</dbReference>
<sequence>MACPVKQLRIYFVTWNVATKFPSLQQDLHQLLGITPYAEPEHWPDLYFIGLQEVKSQPQNIVLDYILFEDPWTKAFRDILKKYDYVKIRSQRLQGLVLNAFCLRKHLTHLRSIEAQYTRTGFGGMWGNKGAVSIRMAAYGVSVCIVNTHLTPHDHLLADRISDYNTIVTDHTFTVSCTTRILYHDYIFWIGDLNFRLNGEDLTAVDIDSMVKQKQLEKLLERDQLRMVMRDGQAFAELTENVVTFPPTYKYEFESQAFDLKRRPSWTDRILYKVNAVDIYDDIQLHTVQHTYKSHSNYSVSDHKPVTGEFDITVRPNVKDDVVEFQDCTMAEHFISYRLQKDFTAGNADWIGLFSNEFSSLDDYIVYEYVSRGKSTSVPGESAASTERIFFSDTALRLTETYCLVYVAQRGDLMEILGLSPAFTGLRGPIEVNASST</sequence>
<evidence type="ECO:0000259" key="2">
    <source>
        <dbReference type="SMART" id="SM00128"/>
    </source>
</evidence>
<dbReference type="GO" id="GO:0005737">
    <property type="term" value="C:cytoplasm"/>
    <property type="evidence" value="ECO:0007669"/>
    <property type="project" value="TreeGrafter"/>
</dbReference>
<dbReference type="InterPro" id="IPR036691">
    <property type="entry name" value="Endo/exonu/phosph_ase_sf"/>
</dbReference>
<evidence type="ECO:0000313" key="4">
    <source>
        <dbReference type="RefSeq" id="XP_014487780.1"/>
    </source>
</evidence>
<reference evidence="4" key="1">
    <citation type="submission" date="2025-08" db="UniProtKB">
        <authorList>
            <consortium name="RefSeq"/>
        </authorList>
    </citation>
    <scope>IDENTIFICATION</scope>
</reference>
<organism evidence="3 4">
    <name type="scientific">Dinoponera quadriceps</name>
    <name type="common">South American ant</name>
    <dbReference type="NCBI Taxonomy" id="609295"/>
    <lineage>
        <taxon>Eukaryota</taxon>
        <taxon>Metazoa</taxon>
        <taxon>Ecdysozoa</taxon>
        <taxon>Arthropoda</taxon>
        <taxon>Hexapoda</taxon>
        <taxon>Insecta</taxon>
        <taxon>Pterygota</taxon>
        <taxon>Neoptera</taxon>
        <taxon>Endopterygota</taxon>
        <taxon>Hymenoptera</taxon>
        <taxon>Apocrita</taxon>
        <taxon>Aculeata</taxon>
        <taxon>Formicoidea</taxon>
        <taxon>Formicidae</taxon>
        <taxon>Ponerinae</taxon>
        <taxon>Ponerini</taxon>
        <taxon>Dinoponera</taxon>
    </lineage>
</organism>
<dbReference type="GeneID" id="106751406"/>
<dbReference type="Gene3D" id="2.60.40.2840">
    <property type="match status" value="1"/>
</dbReference>
<dbReference type="GO" id="GO:0004439">
    <property type="term" value="F:phosphatidylinositol-4,5-bisphosphate 5-phosphatase activity"/>
    <property type="evidence" value="ECO:0007669"/>
    <property type="project" value="TreeGrafter"/>
</dbReference>
<dbReference type="SMART" id="SM00128">
    <property type="entry name" value="IPPc"/>
    <property type="match status" value="1"/>
</dbReference>
<dbReference type="InterPro" id="IPR000300">
    <property type="entry name" value="IPPc"/>
</dbReference>
<name>A0A6P3YA18_DINQU</name>
<dbReference type="GO" id="GO:0046856">
    <property type="term" value="P:phosphatidylinositol dephosphorylation"/>
    <property type="evidence" value="ECO:0007669"/>
    <property type="project" value="InterPro"/>
</dbReference>
<dbReference type="OrthoDB" id="62798at2759"/>
<dbReference type="SUPFAM" id="SSF56219">
    <property type="entry name" value="DNase I-like"/>
    <property type="match status" value="1"/>
</dbReference>
<evidence type="ECO:0000313" key="3">
    <source>
        <dbReference type="Proteomes" id="UP000515204"/>
    </source>
</evidence>
<dbReference type="AlphaFoldDB" id="A0A6P3YA18"/>
<dbReference type="InterPro" id="IPR041611">
    <property type="entry name" value="SKICH"/>
</dbReference>
<evidence type="ECO:0000256" key="1">
    <source>
        <dbReference type="ARBA" id="ARBA00005910"/>
    </source>
</evidence>
<gene>
    <name evidence="4" type="primary">LOC106751406</name>
</gene>
<dbReference type="InterPro" id="IPR046985">
    <property type="entry name" value="IP5"/>
</dbReference>
<dbReference type="Proteomes" id="UP000515204">
    <property type="component" value="Unplaced"/>
</dbReference>
<protein>
    <submittedName>
        <fullName evidence="4">Inositol polyphosphate 5-phosphatase K-like</fullName>
    </submittedName>
</protein>
<dbReference type="FunFam" id="3.60.10.10:FF:000060">
    <property type="entry name" value="Uncharacterized protein, isoform C"/>
    <property type="match status" value="1"/>
</dbReference>
<feature type="domain" description="Inositol polyphosphate-related phosphatase" evidence="2">
    <location>
        <begin position="6"/>
        <end position="318"/>
    </location>
</feature>
<dbReference type="PANTHER" id="PTHR11200:SF275">
    <property type="entry name" value="LD06095P"/>
    <property type="match status" value="1"/>
</dbReference>
<proteinExistence type="inferred from homology"/>
<comment type="similarity">
    <text evidence="1">Belongs to the inositol 1,4,5-trisphosphate 5-phosphatase type II family.</text>
</comment>
<dbReference type="PANTHER" id="PTHR11200">
    <property type="entry name" value="INOSITOL 5-PHOSPHATASE"/>
    <property type="match status" value="1"/>
</dbReference>
<dbReference type="GO" id="GO:0001726">
    <property type="term" value="C:ruffle"/>
    <property type="evidence" value="ECO:0007669"/>
    <property type="project" value="TreeGrafter"/>
</dbReference>
<dbReference type="Pfam" id="PF17751">
    <property type="entry name" value="SKICH"/>
    <property type="match status" value="1"/>
</dbReference>
<dbReference type="KEGG" id="dqu:106751406"/>
<dbReference type="Gene3D" id="3.60.10.10">
    <property type="entry name" value="Endonuclease/exonuclease/phosphatase"/>
    <property type="match status" value="1"/>
</dbReference>
<keyword evidence="3" id="KW-1185">Reference proteome</keyword>
<dbReference type="Pfam" id="PF22669">
    <property type="entry name" value="Exo_endo_phos2"/>
    <property type="match status" value="1"/>
</dbReference>